<feature type="domain" description="Reverse transcriptase" evidence="2">
    <location>
        <begin position="573"/>
        <end position="851"/>
    </location>
</feature>
<sequence>MLDIPKKAPTVTDNCHGVDDSRRHQGIGSPNKGTEPQTFHENGNGDRGEGRGVSSHGEGFTEPRIGDTWSPRGGNPTIFQTADIMVGGSHSGLNSGVNKGPNKGMGLSLANKQFTQYTPYETAGNTSLNSQNNKALTESGWLVYSRKRRGQKKFLVGHHAPIPMTEIIGPNLMTQCTQEGVQQRELQCTQEGIQQKELDFVELTHANDVIQNNGEGGANPEPHNQQHQEALNIWSKAKQLGVSGVEEQQVIIDQLMKMEERDRLEAEKRGVSTRKFTWIRPNGASRSRLDRCLVSPEWLNRWPASVQITLAKNFSDHCPILLRSKAVDWGPQPFKVLDCWLSDNSFKKIVHQCWNSQLQPGWGGFVLKEKFKKLKLRVKTWNKEEYGDTFKKIKMIESELNKLEKNSSQRQLSFQEDIKRKNLQEALWAAANAHESLLRQKARARWIKEGDCNSRYFHLLMNAHRRNNYIKGVRIDGAWYDEPQKVKEEVRNFFSQRFQEPVFSRPTLDGISFQTISQHQNNILVAPFQEEEIKEAIWDCGSQRSPGPDGFNFKFIKQFWELLKPDVLRFLDEFHANGVFPRGCNASFLALIPKVPDPQILNDYRPISLIGCMYKIVAKLLAKRLKKVMSSIINESQSAFIEGRQLLHSVIIANEVIDEAKRSNRSCLVFKVDFEKAYDSVSWSFLFYMLKRTGFSPQWVKWIEGCVKSASISVLVNESPTSKFLPQRSLRQGDPLAPFLFNIVTKGLNGLMRMALEENLYKGYLVGANNVPISILQYADDTIFFGEACMENVEAIKVMLRSFELVSGLKINFAKSSFGAFGVSAQWKQLAAKHLNCSLMAFPFVYLGIPIGANPRRGRMIPQSVVAKLVKIQRRFLWGGGHDQKKIAWISWEKVCLPKERGGLGIKDVKAFNIALLGKWKWHLLNHHQELWIKVVESKYRGWRGLEEGDRAASQSLWWRDLKRVICQSYQGRTIQEGFRWKQHHTISQMGQHKDNGWEWHFTWRRNLFDSEVELAVNFLGEVEGKIIQHQGEDGWVWTRHPSGIYSSHFAYHMLREGGSIASKDQVFVELWKLKIPSKIAIFAWRLFQDRLPTKSNLQRRQVQIMDASCPFCGGMDEEVSHLFFHCTKIRPIWWETILVEYQLCVPFQSSTAFSATFFCASGRNYNGRRYGFVRFKGVSDVQQMARKLDNSVIGGLKLFVNVPKYNRARRTYENRGRQIKTDRGDMTIRVQRNMQQPQRPALSYADVVREKNDKQPRKHEQKQPSSRHNTSTSSVHLRVKKEETQWLEDAWVGRLSNPARFEVLEEELRWELGLDLTPRYLGDDQVLLTGMNEAVAERIMNGGMHGSPFYSLEKWKPNLYIGNRMVWIHCWGIPLQVWDKNHIRQIVGTMGDMVDVDDDVETKRRVDRARVLIRTPWPPTITHVIDVHVDGDTFKVYVAEECGSTTCEHHSKRSYYGDTSDEQEFDGSFTGDEFVEDTCLEGTNREIARASPSNHRPNTPQSIVSAGDTTIFGLSRGWKQLQPRAILESRQREKGESSGASAIHESRQREKGETSGEKCQLSSRDFVAEGSPTKGKQITEVVNKGMYDKEDRFEYQNMSLQCGPQLGQPTELLNEPQTYLGLTPSNHKKAMGGSWQVYSRGSWSHRRHQRRGSLEGSHMPPNNIQQSSSRNISRSETGDIITDLEQEASGDSTQTQEAFKMWKMIQQLGVTTGNNQDVQHREILQKLSSMETRDRLEAERLGANVRDP</sequence>
<dbReference type="CDD" id="cd00590">
    <property type="entry name" value="RRM_SF"/>
    <property type="match status" value="1"/>
</dbReference>
<dbReference type="SUPFAM" id="SSF56672">
    <property type="entry name" value="DNA/RNA polymerases"/>
    <property type="match status" value="1"/>
</dbReference>
<proteinExistence type="predicted"/>
<dbReference type="PROSITE" id="PS50878">
    <property type="entry name" value="RT_POL"/>
    <property type="match status" value="1"/>
</dbReference>
<protein>
    <submittedName>
        <fullName evidence="3">Transposon TX1 149 kDa protein</fullName>
    </submittedName>
</protein>
<dbReference type="Gene3D" id="3.60.10.10">
    <property type="entry name" value="Endonuclease/exonuclease/phosphatase"/>
    <property type="match status" value="1"/>
</dbReference>
<reference evidence="3 4" key="1">
    <citation type="submission" date="2018-09" db="EMBL/GenBank/DDBJ databases">
        <title>A high-quality reference genome of wild soybean provides a powerful tool to mine soybean genomes.</title>
        <authorList>
            <person name="Xie M."/>
            <person name="Chung C.Y.L."/>
            <person name="Li M.-W."/>
            <person name="Wong F.-L."/>
            <person name="Chan T.-F."/>
            <person name="Lam H.-M."/>
        </authorList>
    </citation>
    <scope>NUCLEOTIDE SEQUENCE [LARGE SCALE GENOMIC DNA]</scope>
    <source>
        <strain evidence="4">cv. W05</strain>
        <tissue evidence="3">Hypocotyl of etiolated seedlings</tissue>
    </source>
</reference>
<feature type="compositionally biased region" description="Basic and acidic residues" evidence="1">
    <location>
        <begin position="1545"/>
        <end position="1557"/>
    </location>
</feature>
<organism evidence="3 4">
    <name type="scientific">Glycine soja</name>
    <name type="common">Wild soybean</name>
    <dbReference type="NCBI Taxonomy" id="3848"/>
    <lineage>
        <taxon>Eukaryota</taxon>
        <taxon>Viridiplantae</taxon>
        <taxon>Streptophyta</taxon>
        <taxon>Embryophyta</taxon>
        <taxon>Tracheophyta</taxon>
        <taxon>Spermatophyta</taxon>
        <taxon>Magnoliopsida</taxon>
        <taxon>eudicotyledons</taxon>
        <taxon>Gunneridae</taxon>
        <taxon>Pentapetalae</taxon>
        <taxon>rosids</taxon>
        <taxon>fabids</taxon>
        <taxon>Fabales</taxon>
        <taxon>Fabaceae</taxon>
        <taxon>Papilionoideae</taxon>
        <taxon>50 kb inversion clade</taxon>
        <taxon>NPAAA clade</taxon>
        <taxon>indigoferoid/millettioid clade</taxon>
        <taxon>Phaseoleae</taxon>
        <taxon>Glycine</taxon>
        <taxon>Glycine subgen. Soja</taxon>
    </lineage>
</organism>
<feature type="region of interest" description="Disordered" evidence="1">
    <location>
        <begin position="1"/>
        <end position="73"/>
    </location>
</feature>
<dbReference type="CDD" id="cd01650">
    <property type="entry name" value="RT_nLTR_like"/>
    <property type="match status" value="1"/>
</dbReference>
<dbReference type="GO" id="GO:0003676">
    <property type="term" value="F:nucleic acid binding"/>
    <property type="evidence" value="ECO:0007669"/>
    <property type="project" value="InterPro"/>
</dbReference>
<dbReference type="Proteomes" id="UP000289340">
    <property type="component" value="Chromosome 5"/>
</dbReference>
<dbReference type="Pfam" id="PF13966">
    <property type="entry name" value="zf-RVT"/>
    <property type="match status" value="1"/>
</dbReference>
<evidence type="ECO:0000313" key="4">
    <source>
        <dbReference type="Proteomes" id="UP000289340"/>
    </source>
</evidence>
<dbReference type="Pfam" id="PF00078">
    <property type="entry name" value="RVT_1"/>
    <property type="match status" value="1"/>
</dbReference>
<accession>A0A445KMS1</accession>
<feature type="compositionally biased region" description="Polar residues" evidence="1">
    <location>
        <begin position="1264"/>
        <end position="1276"/>
    </location>
</feature>
<feature type="region of interest" description="Disordered" evidence="1">
    <location>
        <begin position="1641"/>
        <end position="1674"/>
    </location>
</feature>
<dbReference type="InterPro" id="IPR036691">
    <property type="entry name" value="Endo/exonu/phosph_ase_sf"/>
</dbReference>
<comment type="caution">
    <text evidence="3">The sequence shown here is derived from an EMBL/GenBank/DDBJ whole genome shotgun (WGS) entry which is preliminary data.</text>
</comment>
<dbReference type="InterPro" id="IPR026960">
    <property type="entry name" value="RVT-Znf"/>
</dbReference>
<evidence type="ECO:0000259" key="2">
    <source>
        <dbReference type="PROSITE" id="PS50878"/>
    </source>
</evidence>
<dbReference type="SUPFAM" id="SSF56219">
    <property type="entry name" value="DNase I-like"/>
    <property type="match status" value="1"/>
</dbReference>
<feature type="compositionally biased region" description="Polar residues" evidence="1">
    <location>
        <begin position="31"/>
        <end position="40"/>
    </location>
</feature>
<dbReference type="SUPFAM" id="SSF54928">
    <property type="entry name" value="RNA-binding domain, RBD"/>
    <property type="match status" value="1"/>
</dbReference>
<gene>
    <name evidence="3" type="ORF">D0Y65_012040</name>
</gene>
<dbReference type="InterPro" id="IPR035979">
    <property type="entry name" value="RBD_domain_sf"/>
</dbReference>
<evidence type="ECO:0000256" key="1">
    <source>
        <dbReference type="SAM" id="MobiDB-lite"/>
    </source>
</evidence>
<dbReference type="InterPro" id="IPR000477">
    <property type="entry name" value="RT_dom"/>
</dbReference>
<keyword evidence="4" id="KW-1185">Reference proteome</keyword>
<dbReference type="EMBL" id="QZWG01000005">
    <property type="protein sequence ID" value="RZC12065.1"/>
    <property type="molecule type" value="Genomic_DNA"/>
</dbReference>
<feature type="region of interest" description="Disordered" evidence="1">
    <location>
        <begin position="1450"/>
        <end position="1469"/>
    </location>
</feature>
<feature type="region of interest" description="Disordered" evidence="1">
    <location>
        <begin position="1251"/>
        <end position="1279"/>
    </location>
</feature>
<feature type="compositionally biased region" description="Low complexity" evidence="1">
    <location>
        <begin position="1663"/>
        <end position="1674"/>
    </location>
</feature>
<feature type="region of interest" description="Disordered" evidence="1">
    <location>
        <begin position="1529"/>
        <end position="1573"/>
    </location>
</feature>
<dbReference type="PANTHER" id="PTHR31635">
    <property type="entry name" value="REVERSE TRANSCRIPTASE DOMAIN-CONTAINING PROTEIN-RELATED"/>
    <property type="match status" value="1"/>
</dbReference>
<evidence type="ECO:0000313" key="3">
    <source>
        <dbReference type="EMBL" id="RZC12065.1"/>
    </source>
</evidence>
<name>A0A445KMS1_GLYSO</name>
<dbReference type="InterPro" id="IPR043502">
    <property type="entry name" value="DNA/RNA_pol_sf"/>
</dbReference>
<dbReference type="PANTHER" id="PTHR31635:SF196">
    <property type="entry name" value="REVERSE TRANSCRIPTASE DOMAIN-CONTAINING PROTEIN-RELATED"/>
    <property type="match status" value="1"/>
</dbReference>